<name>A0AAW0G371_9APHY</name>
<evidence type="ECO:0000313" key="3">
    <source>
        <dbReference type="Proteomes" id="UP001385951"/>
    </source>
</evidence>
<accession>A0AAW0G371</accession>
<keyword evidence="3" id="KW-1185">Reference proteome</keyword>
<dbReference type="EMBL" id="JASBNA010000030">
    <property type="protein sequence ID" value="KAK7683500.1"/>
    <property type="molecule type" value="Genomic_DNA"/>
</dbReference>
<feature type="compositionally biased region" description="Basic and acidic residues" evidence="1">
    <location>
        <begin position="111"/>
        <end position="126"/>
    </location>
</feature>
<gene>
    <name evidence="2" type="ORF">QCA50_013334</name>
</gene>
<proteinExistence type="predicted"/>
<organism evidence="2 3">
    <name type="scientific">Cerrena zonata</name>
    <dbReference type="NCBI Taxonomy" id="2478898"/>
    <lineage>
        <taxon>Eukaryota</taxon>
        <taxon>Fungi</taxon>
        <taxon>Dikarya</taxon>
        <taxon>Basidiomycota</taxon>
        <taxon>Agaricomycotina</taxon>
        <taxon>Agaricomycetes</taxon>
        <taxon>Polyporales</taxon>
        <taxon>Cerrenaceae</taxon>
        <taxon>Cerrena</taxon>
    </lineage>
</organism>
<sequence length="170" mass="18762">MPRKLYILFKRKSNIEHYSRTVLNPTSPPLPDVIDTKPHIKSVGTPVPPVEDDIEHGAYDIPARSCVVEESRLVDDLHIKVSHPQKTSDSGRNEGDSFIAASITESPTNEEATKADRDDGDQKLDEADSEAASTEPDASRSRASVLLVGRRSYLHSSQTNGLFFLSNYTV</sequence>
<protein>
    <submittedName>
        <fullName evidence="2">Uncharacterized protein</fullName>
    </submittedName>
</protein>
<dbReference type="AlphaFoldDB" id="A0AAW0G371"/>
<dbReference type="Proteomes" id="UP001385951">
    <property type="component" value="Unassembled WGS sequence"/>
</dbReference>
<evidence type="ECO:0000256" key="1">
    <source>
        <dbReference type="SAM" id="MobiDB-lite"/>
    </source>
</evidence>
<feature type="region of interest" description="Disordered" evidence="1">
    <location>
        <begin position="79"/>
        <end position="142"/>
    </location>
</feature>
<evidence type="ECO:0000313" key="2">
    <source>
        <dbReference type="EMBL" id="KAK7683500.1"/>
    </source>
</evidence>
<comment type="caution">
    <text evidence="2">The sequence shown here is derived from an EMBL/GenBank/DDBJ whole genome shotgun (WGS) entry which is preliminary data.</text>
</comment>
<reference evidence="2 3" key="1">
    <citation type="submission" date="2022-09" db="EMBL/GenBank/DDBJ databases">
        <authorList>
            <person name="Palmer J.M."/>
        </authorList>
    </citation>
    <scope>NUCLEOTIDE SEQUENCE [LARGE SCALE GENOMIC DNA]</scope>
    <source>
        <strain evidence="2 3">DSM 7382</strain>
    </source>
</reference>